<dbReference type="PANTHER" id="PTHR47506:SF6">
    <property type="entry name" value="HTH-TYPE TRANSCRIPTIONAL REPRESSOR NEMR"/>
    <property type="match status" value="1"/>
</dbReference>
<gene>
    <name evidence="5" type="ORF">CVS29_01330</name>
</gene>
<comment type="caution">
    <text evidence="5">The sequence shown here is derived from an EMBL/GenBank/DDBJ whole genome shotgun (WGS) entry which is preliminary data.</text>
</comment>
<dbReference type="InterPro" id="IPR039538">
    <property type="entry name" value="BetI_C"/>
</dbReference>
<dbReference type="Pfam" id="PF13977">
    <property type="entry name" value="TetR_C_6"/>
    <property type="match status" value="1"/>
</dbReference>
<reference evidence="5 6" key="1">
    <citation type="submission" date="2018-05" db="EMBL/GenBank/DDBJ databases">
        <title>Genetic diversity of glacier-inhabiting Cryobacterium bacteria in China and description of Cryobacterium mengkeensis sp. nov. and Arthrobacter glacialis sp. nov.</title>
        <authorList>
            <person name="Liu Q."/>
            <person name="Xin Y.-H."/>
        </authorList>
    </citation>
    <scope>NUCLEOTIDE SEQUENCE [LARGE SCALE GENOMIC DNA]</scope>
    <source>
        <strain evidence="5 6">GP3</strain>
    </source>
</reference>
<evidence type="ECO:0000313" key="6">
    <source>
        <dbReference type="Proteomes" id="UP000246303"/>
    </source>
</evidence>
<dbReference type="Pfam" id="PF00440">
    <property type="entry name" value="TetR_N"/>
    <property type="match status" value="1"/>
</dbReference>
<evidence type="ECO:0000256" key="4">
    <source>
        <dbReference type="ARBA" id="ARBA00023163"/>
    </source>
</evidence>
<organism evidence="5 6">
    <name type="scientific">Arthrobacter psychrochitiniphilus</name>
    <dbReference type="NCBI Taxonomy" id="291045"/>
    <lineage>
        <taxon>Bacteria</taxon>
        <taxon>Bacillati</taxon>
        <taxon>Actinomycetota</taxon>
        <taxon>Actinomycetes</taxon>
        <taxon>Micrococcales</taxon>
        <taxon>Micrococcaceae</taxon>
        <taxon>Arthrobacter</taxon>
    </lineage>
</organism>
<evidence type="ECO:0000256" key="3">
    <source>
        <dbReference type="ARBA" id="ARBA00023125"/>
    </source>
</evidence>
<evidence type="ECO:0000256" key="2">
    <source>
        <dbReference type="ARBA" id="ARBA00023015"/>
    </source>
</evidence>
<dbReference type="InterPro" id="IPR009057">
    <property type="entry name" value="Homeodomain-like_sf"/>
</dbReference>
<dbReference type="SUPFAM" id="SSF46689">
    <property type="entry name" value="Homeodomain-like"/>
    <property type="match status" value="1"/>
</dbReference>
<dbReference type="Gene3D" id="1.10.357.10">
    <property type="entry name" value="Tetracycline Repressor, domain 2"/>
    <property type="match status" value="1"/>
</dbReference>
<name>A0A2V3DVB2_9MICC</name>
<keyword evidence="2" id="KW-0805">Transcription regulation</keyword>
<dbReference type="EMBL" id="QHLZ01000001">
    <property type="protein sequence ID" value="PXA69239.1"/>
    <property type="molecule type" value="Genomic_DNA"/>
</dbReference>
<keyword evidence="6" id="KW-1185">Reference proteome</keyword>
<keyword evidence="3" id="KW-0238">DNA-binding</keyword>
<protein>
    <submittedName>
        <fullName evidence="5">TetR family transcriptional regulator</fullName>
    </submittedName>
</protein>
<evidence type="ECO:0000256" key="1">
    <source>
        <dbReference type="ARBA" id="ARBA00022491"/>
    </source>
</evidence>
<dbReference type="PANTHER" id="PTHR47506">
    <property type="entry name" value="TRANSCRIPTIONAL REGULATORY PROTEIN"/>
    <property type="match status" value="1"/>
</dbReference>
<dbReference type="RefSeq" id="WP_110104526.1">
    <property type="nucleotide sequence ID" value="NZ_JACBZZ010000001.1"/>
</dbReference>
<dbReference type="SUPFAM" id="SSF48498">
    <property type="entry name" value="Tetracyclin repressor-like, C-terminal domain"/>
    <property type="match status" value="1"/>
</dbReference>
<dbReference type="Proteomes" id="UP000246303">
    <property type="component" value="Unassembled WGS sequence"/>
</dbReference>
<dbReference type="InterPro" id="IPR001647">
    <property type="entry name" value="HTH_TetR"/>
</dbReference>
<keyword evidence="4" id="KW-0804">Transcription</keyword>
<keyword evidence="1" id="KW-0678">Repressor</keyword>
<dbReference type="OrthoDB" id="116659at2"/>
<dbReference type="InterPro" id="IPR036271">
    <property type="entry name" value="Tet_transcr_reg_TetR-rel_C_sf"/>
</dbReference>
<dbReference type="PROSITE" id="PS50977">
    <property type="entry name" value="HTH_TETR_2"/>
    <property type="match status" value="1"/>
</dbReference>
<dbReference type="GO" id="GO:0003677">
    <property type="term" value="F:DNA binding"/>
    <property type="evidence" value="ECO:0007669"/>
    <property type="project" value="UniProtKB-UniRule"/>
</dbReference>
<evidence type="ECO:0000313" key="5">
    <source>
        <dbReference type="EMBL" id="PXA69239.1"/>
    </source>
</evidence>
<dbReference type="AlphaFoldDB" id="A0A2V3DVB2"/>
<accession>A0A2V3DVB2</accession>
<proteinExistence type="predicted"/>
<sequence>MKRMNAQARRVEVLAETVKQIREKGMQAVRIADVADAMDVSSALIIYHFETKERLLIDALTYAAERDLLKLGRIMRGSGSPAELLMAALEWYAPTGQARGWQIWVDAWSAAMRDVALAEVLVDLHRQWNKAISSVIDAGVLDGVFQSSNSLEAATRLTSFLDGLAVRMVVHKEPISRADLRAWLVRQVAWELAVDQSALGAVAPEK</sequence>